<comment type="caution">
    <text evidence="1">The sequence shown here is derived from an EMBL/GenBank/DDBJ whole genome shotgun (WGS) entry which is preliminary data.</text>
</comment>
<gene>
    <name evidence="1" type="ORF">PCOR1329_LOCUS7661</name>
</gene>
<feature type="non-terminal residue" evidence="1">
    <location>
        <position position="592"/>
    </location>
</feature>
<name>A0ABN9Q0H7_9DINO</name>
<proteinExistence type="predicted"/>
<evidence type="ECO:0000313" key="2">
    <source>
        <dbReference type="Proteomes" id="UP001189429"/>
    </source>
</evidence>
<keyword evidence="2" id="KW-1185">Reference proteome</keyword>
<accession>A0ABN9Q0H7</accession>
<evidence type="ECO:0000313" key="1">
    <source>
        <dbReference type="EMBL" id="CAK0799124.1"/>
    </source>
</evidence>
<sequence length="592" mass="65648">MEAWLEVHRGATLLGDDRRHDRIWACDSSQAFDYILSAVVTDPTWTYLPGVSDVDLRAWQYGRARAGLPAFLQKEVCRDPVATSSCAPHTFPLVKSKCFHNHTGSRVCQKEFHSCWRRVVDASRSLGKNGWRLLGRGVRGVLQATGISCELWALRDAALEVRRMEDSLTAPPTRSCRRCGVDMCGRLQAVCADADQAFEACDAPPVMGHWETVAEQYVKATGEEHISVMKGRRFDARPGQQAAGASWLVFTLGDLQRAIASFTVMSLVCVVGHAFSLKGIPIGGVMSGICVAVSIGAQEYKWRRNNEKHRQNGYTFEPHGIDKCIVWRRYVDDVLICSRRYCRKCLIEFLGAGIQVKFAPTGPLAPDAESVGVWLDVQLYVSGQSLTLLPKSVNRDWLYTGSSFASCTSKPGPQPWTDADAPAAARQEEKRIRKKERRLRKAKELLLAEDALYRAWHEDHERRKSEEALRAQGQAFASAFNEKLEELTKAVRSGAGAGGGEAAAPAAEPVQDDKWSSLRIRWLAAELGGNVEFPREANNNAKIIEVVTSEAQKNKDVRDAIQELLQNNMAGKPIPRAIASRTKMLVEWAAEA</sequence>
<dbReference type="EMBL" id="CAUYUJ010002087">
    <property type="protein sequence ID" value="CAK0799124.1"/>
    <property type="molecule type" value="Genomic_DNA"/>
</dbReference>
<organism evidence="1 2">
    <name type="scientific">Prorocentrum cordatum</name>
    <dbReference type="NCBI Taxonomy" id="2364126"/>
    <lineage>
        <taxon>Eukaryota</taxon>
        <taxon>Sar</taxon>
        <taxon>Alveolata</taxon>
        <taxon>Dinophyceae</taxon>
        <taxon>Prorocentrales</taxon>
        <taxon>Prorocentraceae</taxon>
        <taxon>Prorocentrum</taxon>
    </lineage>
</organism>
<protein>
    <recommendedName>
        <fullName evidence="3">Reverse transcriptase domain-containing protein</fullName>
    </recommendedName>
</protein>
<reference evidence="1" key="1">
    <citation type="submission" date="2023-10" db="EMBL/GenBank/DDBJ databases">
        <authorList>
            <person name="Chen Y."/>
            <person name="Shah S."/>
            <person name="Dougan E. K."/>
            <person name="Thang M."/>
            <person name="Chan C."/>
        </authorList>
    </citation>
    <scope>NUCLEOTIDE SEQUENCE [LARGE SCALE GENOMIC DNA]</scope>
</reference>
<dbReference type="Proteomes" id="UP001189429">
    <property type="component" value="Unassembled WGS sequence"/>
</dbReference>
<evidence type="ECO:0008006" key="3">
    <source>
        <dbReference type="Google" id="ProtNLM"/>
    </source>
</evidence>